<reference evidence="1" key="2">
    <citation type="submission" date="2019-06" db="EMBL/GenBank/DDBJ databases">
        <title>Genomics analysis of Aphanomyces spp. identifies a new class of oomycete effector associated with host adaptation.</title>
        <authorList>
            <person name="Gaulin E."/>
        </authorList>
    </citation>
    <scope>NUCLEOTIDE SEQUENCE</scope>
    <source>
        <strain evidence="1">CBS 578.67</strain>
    </source>
</reference>
<keyword evidence="3" id="KW-1185">Reference proteome</keyword>
<dbReference type="EMBL" id="VJMH01007479">
    <property type="protein sequence ID" value="KAF0682918.1"/>
    <property type="molecule type" value="Genomic_DNA"/>
</dbReference>
<evidence type="ECO:0000313" key="1">
    <source>
        <dbReference type="EMBL" id="KAF0682918.1"/>
    </source>
</evidence>
<reference evidence="2 3" key="1">
    <citation type="submission" date="2019-03" db="EMBL/GenBank/DDBJ databases">
        <authorList>
            <person name="Gaulin E."/>
            <person name="Dumas B."/>
        </authorList>
    </citation>
    <scope>NUCLEOTIDE SEQUENCE [LARGE SCALE GENOMIC DNA]</scope>
    <source>
        <strain evidence="2">CBS 568.67</strain>
    </source>
</reference>
<accession>A0A485LW86</accession>
<dbReference type="AlphaFoldDB" id="A0A485LW86"/>
<dbReference type="PANTHER" id="PTHR46586">
    <property type="entry name" value="ANKYRIN REPEAT-CONTAINING PROTEIN"/>
    <property type="match status" value="1"/>
</dbReference>
<dbReference type="SUPFAM" id="SSF48403">
    <property type="entry name" value="Ankyrin repeat"/>
    <property type="match status" value="1"/>
</dbReference>
<protein>
    <submittedName>
        <fullName evidence="2">Aste57867_25006 protein</fullName>
    </submittedName>
</protein>
<dbReference type="OrthoDB" id="88342at2759"/>
<dbReference type="Proteomes" id="UP000332933">
    <property type="component" value="Unassembled WGS sequence"/>
</dbReference>
<dbReference type="InterPro" id="IPR036770">
    <property type="entry name" value="Ankyrin_rpt-contain_sf"/>
</dbReference>
<evidence type="ECO:0000313" key="2">
    <source>
        <dbReference type="EMBL" id="VFU01637.1"/>
    </source>
</evidence>
<organism evidence="2 3">
    <name type="scientific">Aphanomyces stellatus</name>
    <dbReference type="NCBI Taxonomy" id="120398"/>
    <lineage>
        <taxon>Eukaryota</taxon>
        <taxon>Sar</taxon>
        <taxon>Stramenopiles</taxon>
        <taxon>Oomycota</taxon>
        <taxon>Saprolegniomycetes</taxon>
        <taxon>Saprolegniales</taxon>
        <taxon>Verrucalvaceae</taxon>
        <taxon>Aphanomyces</taxon>
    </lineage>
</organism>
<proteinExistence type="predicted"/>
<name>A0A485LW86_9STRA</name>
<dbReference type="PANTHER" id="PTHR46586:SF3">
    <property type="entry name" value="ANKYRIN REPEAT-CONTAINING PROTEIN"/>
    <property type="match status" value="1"/>
</dbReference>
<evidence type="ECO:0000313" key="3">
    <source>
        <dbReference type="Proteomes" id="UP000332933"/>
    </source>
</evidence>
<dbReference type="EMBL" id="CAADRA010007505">
    <property type="protein sequence ID" value="VFU01637.1"/>
    <property type="molecule type" value="Genomic_DNA"/>
</dbReference>
<sequence>MLSGILRVLTSPDVVSLICRFQDGPTGDMLAFVSLPRRVRTPAHELAFLDETRHLQPAHDAVVTPWLARHGLSRLERLFIWSPCSKAIVVAHAAFHGRLDVLKHVHWIPTRSTDQPFDNATVLGALQGHVPVLEFLHSQGRLKYVAQASVAAASKGNLPVLDFIHQTVVTFNWNYAATLYVAAQHGQTTTLAWLLSVWVQDPVGTLFHALDVEFTCLRLAVRHGQHDTRRWLVKYMHGQGQGMLLPRVFAYEEHAVVDDIELKDVADAIWPVLQRVRRHYDMDNIARILDVLATGDDGGRRQVRAACFRILVRAVAFCRMDVLDWLVAQAIVDTTDLRDVLHLYAAVPCDRQHNRSTQAFLAHPRVQSWMGER</sequence>
<gene>
    <name evidence="2" type="primary">Aste57867_25006</name>
    <name evidence="1" type="ORF">As57867_024928</name>
    <name evidence="2" type="ORF">ASTE57867_25006</name>
</gene>
<dbReference type="InterPro" id="IPR052050">
    <property type="entry name" value="SecEffector_AnkRepeat"/>
</dbReference>